<dbReference type="EMBL" id="CP058322">
    <property type="protein sequence ID" value="QLD23218.1"/>
    <property type="molecule type" value="Genomic_DNA"/>
</dbReference>
<gene>
    <name evidence="2" type="ORF">HXZ27_02395</name>
</gene>
<proteinExistence type="predicted"/>
<reference evidence="2 3" key="1">
    <citation type="submission" date="2020-07" db="EMBL/GenBank/DDBJ databases">
        <title>A bifunctional nitrone conjugated secondary metabolite targeting the ribosome.</title>
        <authorList>
            <person name="Limbrick E.M."/>
            <person name="Graf M."/>
            <person name="Derewacz D.K."/>
            <person name="Nguyen F."/>
            <person name="Spraggins J.M."/>
            <person name="Wieland M."/>
            <person name="Ynigez-Gutierrez A.E."/>
            <person name="Reisman B.J."/>
            <person name="Zinshteyn B."/>
            <person name="McCulloch K."/>
            <person name="Iverson T.M."/>
            <person name="Green R."/>
            <person name="Wilson D.N."/>
            <person name="Bachmann B.O."/>
        </authorList>
    </citation>
    <scope>NUCLEOTIDE SEQUENCE [LARGE SCALE GENOMIC DNA]</scope>
    <source>
        <strain evidence="3">aurantiaca</strain>
    </source>
</reference>
<dbReference type="AlphaFoldDB" id="A0A7H8XFM5"/>
<feature type="domain" description="DUF4240" evidence="1">
    <location>
        <begin position="73"/>
        <end position="155"/>
    </location>
</feature>
<dbReference type="KEGG" id="mcab:HXZ27_02395"/>
<protein>
    <submittedName>
        <fullName evidence="2">DUF4240 domain-containing protein</fullName>
    </submittedName>
</protein>
<organism evidence="2 3">
    <name type="scientific">Micromonospora carbonacea</name>
    <dbReference type="NCBI Taxonomy" id="47853"/>
    <lineage>
        <taxon>Bacteria</taxon>
        <taxon>Bacillati</taxon>
        <taxon>Actinomycetota</taxon>
        <taxon>Actinomycetes</taxon>
        <taxon>Micromonosporales</taxon>
        <taxon>Micromonosporaceae</taxon>
        <taxon>Micromonospora</taxon>
    </lineage>
</organism>
<name>A0A7H8XFM5_9ACTN</name>
<evidence type="ECO:0000313" key="3">
    <source>
        <dbReference type="Proteomes" id="UP000509335"/>
    </source>
</evidence>
<dbReference type="Pfam" id="PF14024">
    <property type="entry name" value="DUF4240"/>
    <property type="match status" value="1"/>
</dbReference>
<sequence>MSGPTASLRPMSVSVDGAAKLPGVEDEARFWAMVEAAWERLGPEPAALRRALRERDPAADDVDPDALDEWLSPFVEQLCALAADLSSEELTALDRVVERKLYDLDRADVHAVTDGSDDGFLYARGHIVALGREFYEAVRANPALAVTDAECESLCYLFAHLHDKRFGDWPRTGSGISRESFNNPDGWRE</sequence>
<evidence type="ECO:0000313" key="2">
    <source>
        <dbReference type="EMBL" id="QLD23218.1"/>
    </source>
</evidence>
<accession>A0A7H8XFM5</accession>
<evidence type="ECO:0000259" key="1">
    <source>
        <dbReference type="Pfam" id="PF14024"/>
    </source>
</evidence>
<dbReference type="InterPro" id="IPR025334">
    <property type="entry name" value="DUF4240"/>
</dbReference>
<dbReference type="Proteomes" id="UP000509335">
    <property type="component" value="Chromosome"/>
</dbReference>